<reference evidence="4 5" key="1">
    <citation type="submission" date="2016-06" db="EMBL/GenBank/DDBJ databases">
        <authorList>
            <person name="Kjaerup R.B."/>
            <person name="Dalgaard T.S."/>
            <person name="Juul-Madsen H.R."/>
        </authorList>
    </citation>
    <scope>NUCLEOTIDE SEQUENCE [LARGE SCALE GENOMIC DNA]</scope>
    <source>
        <strain evidence="4 5">1165133.8</strain>
    </source>
</reference>
<feature type="compositionally biased region" description="Pro residues" evidence="1">
    <location>
        <begin position="513"/>
        <end position="527"/>
    </location>
</feature>
<feature type="transmembrane region" description="Helical" evidence="2">
    <location>
        <begin position="353"/>
        <end position="372"/>
    </location>
</feature>
<dbReference type="AlphaFoldDB" id="A0A1A3P712"/>
<dbReference type="Proteomes" id="UP000093928">
    <property type="component" value="Unassembled WGS sequence"/>
</dbReference>
<evidence type="ECO:0000259" key="3">
    <source>
        <dbReference type="Pfam" id="PF25592"/>
    </source>
</evidence>
<evidence type="ECO:0000256" key="2">
    <source>
        <dbReference type="SAM" id="Phobius"/>
    </source>
</evidence>
<feature type="transmembrane region" description="Helical" evidence="2">
    <location>
        <begin position="72"/>
        <end position="94"/>
    </location>
</feature>
<dbReference type="EMBL" id="LZLS01000079">
    <property type="protein sequence ID" value="OBK28377.1"/>
    <property type="molecule type" value="Genomic_DNA"/>
</dbReference>
<proteinExistence type="predicted"/>
<feature type="domain" description="DUF7937" evidence="3">
    <location>
        <begin position="69"/>
        <end position="487"/>
    </location>
</feature>
<feature type="transmembrane region" description="Helical" evidence="2">
    <location>
        <begin position="100"/>
        <end position="118"/>
    </location>
</feature>
<feature type="transmembrane region" description="Helical" evidence="2">
    <location>
        <begin position="468"/>
        <end position="493"/>
    </location>
</feature>
<evidence type="ECO:0000256" key="1">
    <source>
        <dbReference type="SAM" id="MobiDB-lite"/>
    </source>
</evidence>
<feature type="region of interest" description="Disordered" evidence="1">
    <location>
        <begin position="24"/>
        <end position="51"/>
    </location>
</feature>
<feature type="transmembrane region" description="Helical" evidence="2">
    <location>
        <begin position="278"/>
        <end position="297"/>
    </location>
</feature>
<evidence type="ECO:0000313" key="5">
    <source>
        <dbReference type="Proteomes" id="UP000093928"/>
    </source>
</evidence>
<evidence type="ECO:0000313" key="4">
    <source>
        <dbReference type="EMBL" id="OBK28377.1"/>
    </source>
</evidence>
<gene>
    <name evidence="4" type="ORF">A5634_01405</name>
</gene>
<feature type="compositionally biased region" description="Pro residues" evidence="1">
    <location>
        <begin position="31"/>
        <end position="41"/>
    </location>
</feature>
<accession>A0A1A3P712</accession>
<protein>
    <recommendedName>
        <fullName evidence="3">DUF7937 domain-containing protein</fullName>
    </recommendedName>
</protein>
<organism evidence="4 5">
    <name type="scientific">Mycobacterium asiaticum</name>
    <dbReference type="NCBI Taxonomy" id="1790"/>
    <lineage>
        <taxon>Bacteria</taxon>
        <taxon>Bacillati</taxon>
        <taxon>Actinomycetota</taxon>
        <taxon>Actinomycetes</taxon>
        <taxon>Mycobacteriales</taxon>
        <taxon>Mycobacteriaceae</taxon>
        <taxon>Mycobacterium</taxon>
    </lineage>
</organism>
<dbReference type="Pfam" id="PF25592">
    <property type="entry name" value="DUF7937"/>
    <property type="match status" value="1"/>
</dbReference>
<keyword evidence="2" id="KW-0472">Membrane</keyword>
<feature type="transmembrane region" description="Helical" evidence="2">
    <location>
        <begin position="169"/>
        <end position="186"/>
    </location>
</feature>
<comment type="caution">
    <text evidence="4">The sequence shown here is derived from an EMBL/GenBank/DDBJ whole genome shotgun (WGS) entry which is preliminary data.</text>
</comment>
<feature type="transmembrane region" description="Helical" evidence="2">
    <location>
        <begin position="392"/>
        <end position="411"/>
    </location>
</feature>
<feature type="transmembrane region" description="Helical" evidence="2">
    <location>
        <begin position="206"/>
        <end position="230"/>
    </location>
</feature>
<name>A0A1A3P712_MYCAS</name>
<feature type="transmembrane region" description="Helical" evidence="2">
    <location>
        <begin position="323"/>
        <end position="341"/>
    </location>
</feature>
<sequence>MRQHQTCASSNRLRTLGGVVTLNSGTGRGPIPGPQQAPSHPPGVYQQSPPAYQQGPQTIDDLARRRNNFRDLAALVLLLLAPLFPWNLYFGLQIPGSRSVVWVLVGLVTLLSLLSLLLSRARKGPAAASTLRVVLNMPYLVLLAFFVLFDVFESVKFGGQVHVPGGIGPGGWLGIAGALLAAQPVLTNRTNEELSYPRWLQAARVIGYASMFGASLSVGFNLCWAVRYGLQRQPGQTEQFGTSNIIVIVTGVVYGLVALTALLVASRWILRNTAASRFATFALGASALLAGMIVWLIPLGRQIDSFHGIAQDTPRAGVGYEGYLAWVAAAALFVPMTLFGPPGVRADRDVWRGAIRHGLTLIVVWCLGSALMRINDLGGAAMIDFPTYPYNRITLAVFDVTTAGLALWLRVKVGGGPLRSRLIAALSTLLFALTVSRVFLGVVLAIRFPDTPNRAVQPVYGNDFAQQITSTFDVTLCGLALSIFVAIIIAGGIRKTRRRVRRPLQRPGAAQRPPVPIPTRPGVPPPSEARTTQFGAARPQHDAPTSVLSAPPGNAPRIFRPEETTGPIFRPPRNPS</sequence>
<feature type="transmembrane region" description="Helical" evidence="2">
    <location>
        <begin position="423"/>
        <end position="448"/>
    </location>
</feature>
<keyword evidence="2" id="KW-1133">Transmembrane helix</keyword>
<feature type="region of interest" description="Disordered" evidence="1">
    <location>
        <begin position="499"/>
        <end position="576"/>
    </location>
</feature>
<dbReference type="InterPro" id="IPR057697">
    <property type="entry name" value="DUF7937"/>
</dbReference>
<feature type="transmembrane region" description="Helical" evidence="2">
    <location>
        <begin position="245"/>
        <end position="266"/>
    </location>
</feature>
<keyword evidence="2" id="KW-0812">Transmembrane</keyword>
<feature type="transmembrane region" description="Helical" evidence="2">
    <location>
        <begin position="130"/>
        <end position="149"/>
    </location>
</feature>